<sequence>MAHGGTLGFLDAPGEMAGMMRRHDWSGSPLGPPDGWPQTLRSVVGLMLRSRFPMFVAWGPRMGFLYNDAYVDILGAKHPSALGRAFEDIWWEIWDDVGPLAHRALQGEATYVENFPLIMSRKGYDEPTWFTFSYSPVADEDGTIAGMYCVCTETTRSVLAEAARDAQTQRLSTLAEQRQLALDAAGLGWWQYDPATGIVTHDERYGQIYGLDGAAPRHVDEINRLLHPDDAPRLWAAVDAATKPVLPERYAVEYRIRRPDGNVRWLEARGIPTFEGEGASRVVTSFAGTVADVTDRRLAEEVLRENEARFRLMADASPAALWLTDPSGVCTFLSHQWYEFTGQTEEEALGLGWTTATHPDDAEAARAAFIEANRTRGILGIEYRLRAKDGTYRWAIDLGRPWYSEAGEYAGMVGVVFDIDARKRAEEAVEEASRRKDQFLATLAHELRNPLTPISNALQIWPRLEGRPEEAARLREMMGRQVRQMIRLIDDLLDVSRITRGKIELRRERLDLAVAIRGAVEAMEPFIESHGHALRVVLPAQPLHVEADLGRLVQVFGNLLHNAAKFTERGGRIEIAARREDDAAVVRVRDNGSGIPREMLREIFEMFAQADQTLGRQHGGLGIGLTLVETLVALHDGTVEANSEGAGQGSEFVVRLPLAADAATGPSTVSDRDLSSLPSRRVLVVDDVQSSADTLAMMLSSIGQQPLAVYDGAAALQRWNDFAPDVAFVDIAMPGMDGYEVARRVRDLSGPTPMLVALTGFGQDEDRRRALDAGFDHHLVKPTTIDALHDLLAAGAPARE</sequence>
<organism evidence="11 12">
    <name type="scientific">Lysobacter soli</name>
    <dbReference type="NCBI Taxonomy" id="453783"/>
    <lineage>
        <taxon>Bacteria</taxon>
        <taxon>Pseudomonadati</taxon>
        <taxon>Pseudomonadota</taxon>
        <taxon>Gammaproteobacteria</taxon>
        <taxon>Lysobacterales</taxon>
        <taxon>Lysobacteraceae</taxon>
        <taxon>Lysobacter</taxon>
    </lineage>
</organism>
<feature type="domain" description="Response regulatory" evidence="8">
    <location>
        <begin position="681"/>
        <end position="796"/>
    </location>
</feature>
<dbReference type="Gene3D" id="1.10.287.130">
    <property type="match status" value="1"/>
</dbReference>
<name>A0A3D8VDV3_9GAMM</name>
<keyword evidence="12" id="KW-1185">Reference proteome</keyword>
<dbReference type="PROSITE" id="PS50113">
    <property type="entry name" value="PAC"/>
    <property type="match status" value="2"/>
</dbReference>
<dbReference type="InterPro" id="IPR003661">
    <property type="entry name" value="HisK_dim/P_dom"/>
</dbReference>
<dbReference type="InterPro" id="IPR000014">
    <property type="entry name" value="PAS"/>
</dbReference>
<dbReference type="SMART" id="SM00388">
    <property type="entry name" value="HisKA"/>
    <property type="match status" value="1"/>
</dbReference>
<dbReference type="SMART" id="SM00448">
    <property type="entry name" value="REC"/>
    <property type="match status" value="1"/>
</dbReference>
<dbReference type="FunFam" id="3.30.450.20:FF:000099">
    <property type="entry name" value="Sensory box sensor histidine kinase"/>
    <property type="match status" value="1"/>
</dbReference>
<evidence type="ECO:0000256" key="6">
    <source>
        <dbReference type="PROSITE-ProRule" id="PRU00169"/>
    </source>
</evidence>
<dbReference type="SMART" id="SM00091">
    <property type="entry name" value="PAS"/>
    <property type="match status" value="2"/>
</dbReference>
<dbReference type="FunFam" id="3.30.565.10:FF:000006">
    <property type="entry name" value="Sensor histidine kinase WalK"/>
    <property type="match status" value="1"/>
</dbReference>
<dbReference type="Gene3D" id="3.40.50.2300">
    <property type="match status" value="1"/>
</dbReference>
<dbReference type="InterPro" id="IPR013656">
    <property type="entry name" value="PAS_4"/>
</dbReference>
<proteinExistence type="predicted"/>
<dbReference type="PROSITE" id="PS50112">
    <property type="entry name" value="PAS"/>
    <property type="match status" value="1"/>
</dbReference>
<keyword evidence="3 6" id="KW-0597">Phosphoprotein</keyword>
<dbReference type="Pfam" id="PF02518">
    <property type="entry name" value="HATPase_c"/>
    <property type="match status" value="1"/>
</dbReference>
<dbReference type="PROSITE" id="PS50109">
    <property type="entry name" value="HIS_KIN"/>
    <property type="match status" value="1"/>
</dbReference>
<dbReference type="InterPro" id="IPR001789">
    <property type="entry name" value="Sig_transdc_resp-reg_receiver"/>
</dbReference>
<dbReference type="InterPro" id="IPR036097">
    <property type="entry name" value="HisK_dim/P_sf"/>
</dbReference>
<dbReference type="PANTHER" id="PTHR43047">
    <property type="entry name" value="TWO-COMPONENT HISTIDINE PROTEIN KINASE"/>
    <property type="match status" value="1"/>
</dbReference>
<feature type="modified residue" description="4-aspartylphosphate" evidence="6">
    <location>
        <position position="730"/>
    </location>
</feature>
<keyword evidence="4" id="KW-0808">Transferase</keyword>
<feature type="domain" description="PAC" evidence="10">
    <location>
        <begin position="379"/>
        <end position="431"/>
    </location>
</feature>
<evidence type="ECO:0000256" key="5">
    <source>
        <dbReference type="ARBA" id="ARBA00022777"/>
    </source>
</evidence>
<dbReference type="InterPro" id="IPR003594">
    <property type="entry name" value="HATPase_dom"/>
</dbReference>
<reference evidence="11 12" key="1">
    <citation type="submission" date="2018-08" db="EMBL/GenBank/DDBJ databases">
        <title>Lysobacter soli KCTC 22011, whole genome shotgun sequence.</title>
        <authorList>
            <person name="Zhang X."/>
            <person name="Feng G."/>
            <person name="Zhu H."/>
        </authorList>
    </citation>
    <scope>NUCLEOTIDE SEQUENCE [LARGE SCALE GENOMIC DNA]</scope>
    <source>
        <strain evidence="11 12">KCTC 22011</strain>
    </source>
</reference>
<dbReference type="Proteomes" id="UP000256829">
    <property type="component" value="Unassembled WGS sequence"/>
</dbReference>
<dbReference type="Gene3D" id="3.30.450.20">
    <property type="entry name" value="PAS domain"/>
    <property type="match status" value="3"/>
</dbReference>
<dbReference type="EMBL" id="QTJR01000005">
    <property type="protein sequence ID" value="RDY67429.1"/>
    <property type="molecule type" value="Genomic_DNA"/>
</dbReference>
<dbReference type="Gene3D" id="3.30.565.10">
    <property type="entry name" value="Histidine kinase-like ATPase, C-terminal domain"/>
    <property type="match status" value="1"/>
</dbReference>
<feature type="domain" description="Histidine kinase" evidence="7">
    <location>
        <begin position="442"/>
        <end position="660"/>
    </location>
</feature>
<evidence type="ECO:0000256" key="3">
    <source>
        <dbReference type="ARBA" id="ARBA00022553"/>
    </source>
</evidence>
<dbReference type="PROSITE" id="PS50110">
    <property type="entry name" value="RESPONSE_REGULATORY"/>
    <property type="match status" value="1"/>
</dbReference>
<dbReference type="PRINTS" id="PR00344">
    <property type="entry name" value="BCTRLSENSOR"/>
</dbReference>
<evidence type="ECO:0000259" key="9">
    <source>
        <dbReference type="PROSITE" id="PS50112"/>
    </source>
</evidence>
<dbReference type="SMART" id="SM00086">
    <property type="entry name" value="PAC"/>
    <property type="match status" value="3"/>
</dbReference>
<evidence type="ECO:0000259" key="7">
    <source>
        <dbReference type="PROSITE" id="PS50109"/>
    </source>
</evidence>
<evidence type="ECO:0000259" key="8">
    <source>
        <dbReference type="PROSITE" id="PS50110"/>
    </source>
</evidence>
<dbReference type="GO" id="GO:0005886">
    <property type="term" value="C:plasma membrane"/>
    <property type="evidence" value="ECO:0007669"/>
    <property type="project" value="UniProtKB-ARBA"/>
</dbReference>
<dbReference type="RefSeq" id="WP_115842196.1">
    <property type="nucleotide sequence ID" value="NZ_CP183976.1"/>
</dbReference>
<dbReference type="CDD" id="cd00075">
    <property type="entry name" value="HATPase"/>
    <property type="match status" value="1"/>
</dbReference>
<dbReference type="InterPro" id="IPR013655">
    <property type="entry name" value="PAS_fold_3"/>
</dbReference>
<evidence type="ECO:0000256" key="1">
    <source>
        <dbReference type="ARBA" id="ARBA00000085"/>
    </source>
</evidence>
<dbReference type="Pfam" id="PF08447">
    <property type="entry name" value="PAS_3"/>
    <property type="match status" value="2"/>
</dbReference>
<accession>A0A3D8VDV3</accession>
<dbReference type="InterPro" id="IPR005467">
    <property type="entry name" value="His_kinase_dom"/>
</dbReference>
<dbReference type="CDD" id="cd00082">
    <property type="entry name" value="HisKA"/>
    <property type="match status" value="1"/>
</dbReference>
<dbReference type="Pfam" id="PF00512">
    <property type="entry name" value="HisKA"/>
    <property type="match status" value="1"/>
</dbReference>
<dbReference type="Gene3D" id="2.10.70.100">
    <property type="match status" value="1"/>
</dbReference>
<dbReference type="SUPFAM" id="SSF52172">
    <property type="entry name" value="CheY-like"/>
    <property type="match status" value="1"/>
</dbReference>
<dbReference type="GO" id="GO:0000155">
    <property type="term" value="F:phosphorelay sensor kinase activity"/>
    <property type="evidence" value="ECO:0007669"/>
    <property type="project" value="InterPro"/>
</dbReference>
<evidence type="ECO:0000259" key="10">
    <source>
        <dbReference type="PROSITE" id="PS50113"/>
    </source>
</evidence>
<dbReference type="NCBIfam" id="TIGR00229">
    <property type="entry name" value="sensory_box"/>
    <property type="match status" value="2"/>
</dbReference>
<dbReference type="InterPro" id="IPR011006">
    <property type="entry name" value="CheY-like_superfamily"/>
</dbReference>
<dbReference type="CDD" id="cd17580">
    <property type="entry name" value="REC_2_DhkD-like"/>
    <property type="match status" value="1"/>
</dbReference>
<evidence type="ECO:0000313" key="12">
    <source>
        <dbReference type="Proteomes" id="UP000256829"/>
    </source>
</evidence>
<dbReference type="SUPFAM" id="SSF55874">
    <property type="entry name" value="ATPase domain of HSP90 chaperone/DNA topoisomerase II/histidine kinase"/>
    <property type="match status" value="1"/>
</dbReference>
<keyword evidence="5 11" id="KW-0418">Kinase</keyword>
<evidence type="ECO:0000256" key="4">
    <source>
        <dbReference type="ARBA" id="ARBA00022679"/>
    </source>
</evidence>
<dbReference type="InterPro" id="IPR035965">
    <property type="entry name" value="PAS-like_dom_sf"/>
</dbReference>
<protein>
    <recommendedName>
        <fullName evidence="2">histidine kinase</fullName>
        <ecNumber evidence="2">2.7.13.3</ecNumber>
    </recommendedName>
</protein>
<comment type="catalytic activity">
    <reaction evidence="1">
        <text>ATP + protein L-histidine = ADP + protein N-phospho-L-histidine.</text>
        <dbReference type="EC" id="2.7.13.3"/>
    </reaction>
</comment>
<dbReference type="SUPFAM" id="SSF55785">
    <property type="entry name" value="PYP-like sensor domain (PAS domain)"/>
    <property type="match status" value="3"/>
</dbReference>
<evidence type="ECO:0000256" key="2">
    <source>
        <dbReference type="ARBA" id="ARBA00012438"/>
    </source>
</evidence>
<feature type="domain" description="PAS" evidence="9">
    <location>
        <begin position="306"/>
        <end position="376"/>
    </location>
</feature>
<dbReference type="InterPro" id="IPR001610">
    <property type="entry name" value="PAC"/>
</dbReference>
<evidence type="ECO:0000313" key="11">
    <source>
        <dbReference type="EMBL" id="RDY67429.1"/>
    </source>
</evidence>
<dbReference type="SMART" id="SM00387">
    <property type="entry name" value="HATPase_c"/>
    <property type="match status" value="1"/>
</dbReference>
<gene>
    <name evidence="11" type="ORF">DX912_09140</name>
</gene>
<dbReference type="PANTHER" id="PTHR43047:SF72">
    <property type="entry name" value="OSMOSENSING HISTIDINE PROTEIN KINASE SLN1"/>
    <property type="match status" value="1"/>
</dbReference>
<dbReference type="Pfam" id="PF00072">
    <property type="entry name" value="Response_reg"/>
    <property type="match status" value="1"/>
</dbReference>
<dbReference type="SUPFAM" id="SSF47384">
    <property type="entry name" value="Homodimeric domain of signal transducing histidine kinase"/>
    <property type="match status" value="1"/>
</dbReference>
<comment type="caution">
    <text evidence="11">The sequence shown here is derived from an EMBL/GenBank/DDBJ whole genome shotgun (WGS) entry which is preliminary data.</text>
</comment>
<dbReference type="AlphaFoldDB" id="A0A3D8VDV3"/>
<dbReference type="InterPro" id="IPR004358">
    <property type="entry name" value="Sig_transdc_His_kin-like_C"/>
</dbReference>
<dbReference type="Pfam" id="PF08448">
    <property type="entry name" value="PAS_4"/>
    <property type="match status" value="1"/>
</dbReference>
<dbReference type="InterPro" id="IPR000700">
    <property type="entry name" value="PAS-assoc_C"/>
</dbReference>
<dbReference type="EC" id="2.7.13.3" evidence="2"/>
<dbReference type="GO" id="GO:0009927">
    <property type="term" value="F:histidine phosphotransfer kinase activity"/>
    <property type="evidence" value="ECO:0007669"/>
    <property type="project" value="TreeGrafter"/>
</dbReference>
<dbReference type="CDD" id="cd00130">
    <property type="entry name" value="PAS"/>
    <property type="match status" value="2"/>
</dbReference>
<dbReference type="InterPro" id="IPR036890">
    <property type="entry name" value="HATPase_C_sf"/>
</dbReference>
<feature type="domain" description="PAC" evidence="10">
    <location>
        <begin position="250"/>
        <end position="305"/>
    </location>
</feature>